<organism evidence="12 13">
    <name type="scientific">Laccaria amethystina LaAM-08-1</name>
    <dbReference type="NCBI Taxonomy" id="1095629"/>
    <lineage>
        <taxon>Eukaryota</taxon>
        <taxon>Fungi</taxon>
        <taxon>Dikarya</taxon>
        <taxon>Basidiomycota</taxon>
        <taxon>Agaricomycotina</taxon>
        <taxon>Agaricomycetes</taxon>
        <taxon>Agaricomycetidae</taxon>
        <taxon>Agaricales</taxon>
        <taxon>Agaricineae</taxon>
        <taxon>Hydnangiaceae</taxon>
        <taxon>Laccaria</taxon>
    </lineage>
</organism>
<keyword evidence="8" id="KW-0675">Receptor</keyword>
<dbReference type="PRINTS" id="PR00901">
    <property type="entry name" value="PHEROMONEBAR"/>
</dbReference>
<keyword evidence="13" id="KW-1185">Reference proteome</keyword>
<feature type="transmembrane region" description="Helical" evidence="11">
    <location>
        <begin position="35"/>
        <end position="53"/>
    </location>
</feature>
<dbReference type="Proteomes" id="UP000054477">
    <property type="component" value="Unassembled WGS sequence"/>
</dbReference>
<accession>A0A0C9WXA7</accession>
<dbReference type="InterPro" id="IPR000481">
    <property type="entry name" value="GPCR_Pheromne_B_alpha_rcpt"/>
</dbReference>
<evidence type="ECO:0000256" key="1">
    <source>
        <dbReference type="ARBA" id="ARBA00004141"/>
    </source>
</evidence>
<feature type="transmembrane region" description="Helical" evidence="11">
    <location>
        <begin position="112"/>
        <end position="133"/>
    </location>
</feature>
<keyword evidence="7 11" id="KW-0472">Membrane</keyword>
<evidence type="ECO:0000256" key="7">
    <source>
        <dbReference type="ARBA" id="ARBA00023136"/>
    </source>
</evidence>
<dbReference type="GO" id="GO:0000750">
    <property type="term" value="P:pheromone-dependent signal transduction involved in conjugation with cellular fusion"/>
    <property type="evidence" value="ECO:0007669"/>
    <property type="project" value="TreeGrafter"/>
</dbReference>
<dbReference type="PANTHER" id="PTHR28097">
    <property type="entry name" value="PHEROMONE A FACTOR RECEPTOR"/>
    <property type="match status" value="1"/>
</dbReference>
<evidence type="ECO:0000256" key="2">
    <source>
        <dbReference type="ARBA" id="ARBA00011085"/>
    </source>
</evidence>
<protein>
    <recommendedName>
        <fullName evidence="14">Pheromone receptor</fullName>
    </recommendedName>
</protein>
<dbReference type="PRINTS" id="PR00899">
    <property type="entry name" value="GPCRSTE3"/>
</dbReference>
<keyword evidence="9" id="KW-0807">Transducer</keyword>
<dbReference type="CDD" id="cd14966">
    <property type="entry name" value="7tmD_STE3"/>
    <property type="match status" value="1"/>
</dbReference>
<comment type="subcellular location">
    <subcellularLocation>
        <location evidence="1">Membrane</location>
        <topology evidence="1">Multi-pass membrane protein</topology>
    </subcellularLocation>
</comment>
<evidence type="ECO:0000256" key="9">
    <source>
        <dbReference type="ARBA" id="ARBA00023224"/>
    </source>
</evidence>
<keyword evidence="6" id="KW-0297">G-protein coupled receptor</keyword>
<reference evidence="12 13" key="1">
    <citation type="submission" date="2014-04" db="EMBL/GenBank/DDBJ databases">
        <authorList>
            <consortium name="DOE Joint Genome Institute"/>
            <person name="Kuo A."/>
            <person name="Kohler A."/>
            <person name="Nagy L.G."/>
            <person name="Floudas D."/>
            <person name="Copeland A."/>
            <person name="Barry K.W."/>
            <person name="Cichocki N."/>
            <person name="Veneault-Fourrey C."/>
            <person name="LaButti K."/>
            <person name="Lindquist E.A."/>
            <person name="Lipzen A."/>
            <person name="Lundell T."/>
            <person name="Morin E."/>
            <person name="Murat C."/>
            <person name="Sun H."/>
            <person name="Tunlid A."/>
            <person name="Henrissat B."/>
            <person name="Grigoriev I.V."/>
            <person name="Hibbett D.S."/>
            <person name="Martin F."/>
            <person name="Nordberg H.P."/>
            <person name="Cantor M.N."/>
            <person name="Hua S.X."/>
        </authorList>
    </citation>
    <scope>NUCLEOTIDE SEQUENCE [LARGE SCALE GENOMIC DNA]</scope>
    <source>
        <strain evidence="12 13">LaAM-08-1</strain>
    </source>
</reference>
<feature type="transmembrane region" description="Helical" evidence="11">
    <location>
        <begin position="153"/>
        <end position="176"/>
    </location>
</feature>
<feature type="transmembrane region" description="Helical" evidence="11">
    <location>
        <begin position="273"/>
        <end position="292"/>
    </location>
</feature>
<dbReference type="InterPro" id="IPR001499">
    <property type="entry name" value="GPCR_STE3"/>
</dbReference>
<dbReference type="OrthoDB" id="2874149at2759"/>
<feature type="compositionally biased region" description="Low complexity" evidence="10">
    <location>
        <begin position="414"/>
        <end position="434"/>
    </location>
</feature>
<dbReference type="GO" id="GO:0004934">
    <property type="term" value="F:mating-type alpha-factor pheromone receptor activity"/>
    <property type="evidence" value="ECO:0007669"/>
    <property type="project" value="InterPro"/>
</dbReference>
<evidence type="ECO:0000256" key="4">
    <source>
        <dbReference type="ARBA" id="ARBA00022692"/>
    </source>
</evidence>
<evidence type="ECO:0000256" key="8">
    <source>
        <dbReference type="ARBA" id="ARBA00023170"/>
    </source>
</evidence>
<dbReference type="GO" id="GO:0005886">
    <property type="term" value="C:plasma membrane"/>
    <property type="evidence" value="ECO:0007669"/>
    <property type="project" value="TreeGrafter"/>
</dbReference>
<evidence type="ECO:0000313" key="13">
    <source>
        <dbReference type="Proteomes" id="UP000054477"/>
    </source>
</evidence>
<evidence type="ECO:0000313" key="12">
    <source>
        <dbReference type="EMBL" id="KIJ93468.1"/>
    </source>
</evidence>
<dbReference type="EMBL" id="KN838842">
    <property type="protein sequence ID" value="KIJ93468.1"/>
    <property type="molecule type" value="Genomic_DNA"/>
</dbReference>
<evidence type="ECO:0000256" key="6">
    <source>
        <dbReference type="ARBA" id="ARBA00023040"/>
    </source>
</evidence>
<evidence type="ECO:0000256" key="5">
    <source>
        <dbReference type="ARBA" id="ARBA00022989"/>
    </source>
</evidence>
<evidence type="ECO:0000256" key="10">
    <source>
        <dbReference type="SAM" id="MobiDB-lite"/>
    </source>
</evidence>
<keyword evidence="4 11" id="KW-0812">Transmembrane</keyword>
<proteinExistence type="inferred from homology"/>
<feature type="transmembrane region" description="Helical" evidence="11">
    <location>
        <begin position="209"/>
        <end position="229"/>
    </location>
</feature>
<keyword evidence="3" id="KW-0589">Pheromone response</keyword>
<feature type="region of interest" description="Disordered" evidence="10">
    <location>
        <begin position="412"/>
        <end position="439"/>
    </location>
</feature>
<feature type="transmembrane region" description="Helical" evidence="11">
    <location>
        <begin position="6"/>
        <end position="23"/>
    </location>
</feature>
<dbReference type="PANTHER" id="PTHR28097:SF1">
    <property type="entry name" value="PHEROMONE A FACTOR RECEPTOR"/>
    <property type="match status" value="1"/>
</dbReference>
<dbReference type="HOGENOM" id="CLU_027592_0_2_1"/>
<reference evidence="13" key="2">
    <citation type="submission" date="2015-01" db="EMBL/GenBank/DDBJ databases">
        <title>Evolutionary Origins and Diversification of the Mycorrhizal Mutualists.</title>
        <authorList>
            <consortium name="DOE Joint Genome Institute"/>
            <consortium name="Mycorrhizal Genomics Consortium"/>
            <person name="Kohler A."/>
            <person name="Kuo A."/>
            <person name="Nagy L.G."/>
            <person name="Floudas D."/>
            <person name="Copeland A."/>
            <person name="Barry K.W."/>
            <person name="Cichocki N."/>
            <person name="Veneault-Fourrey C."/>
            <person name="LaButti K."/>
            <person name="Lindquist E.A."/>
            <person name="Lipzen A."/>
            <person name="Lundell T."/>
            <person name="Morin E."/>
            <person name="Murat C."/>
            <person name="Riley R."/>
            <person name="Ohm R."/>
            <person name="Sun H."/>
            <person name="Tunlid A."/>
            <person name="Henrissat B."/>
            <person name="Grigoriev I.V."/>
            <person name="Hibbett D.S."/>
            <person name="Martin F."/>
        </authorList>
    </citation>
    <scope>NUCLEOTIDE SEQUENCE [LARGE SCALE GENOMIC DNA]</scope>
    <source>
        <strain evidence="13">LaAM-08-1</strain>
    </source>
</reference>
<dbReference type="AlphaFoldDB" id="A0A0C9WXA7"/>
<evidence type="ECO:0000256" key="11">
    <source>
        <dbReference type="SAM" id="Phobius"/>
    </source>
</evidence>
<sequence>MTYSNHVFSAFAFLGFLLCAIPFPWHLEAWNTGTCLYMAWTGLACLNQFINSIVWNNNAINWAPVWCDISAKFIVGSAVAIPAASLCINRRLYHIASVKSVTVTRAEKRRQIMVDLAIGLGLPIMEMILQYIAQGHRFNIFEEIGCYPFTYNTPVAFALVSAPPIAIGVVSATYSIMSIRAFNKSRAQFNEFLSNCGHSNINNSRYIRLMCLAAAELFCTIPFGCYAIYLNAHDGGMRPWKGWADTHSHFSRVQQIPSILWRSNTRTEISLELTRWLIVFCAFIFFAFFGFADEAKKNYRSGLSTIAKKVGINTETLFDSSGGLTSSNGAKSKFNSSKTGSKGKVRPVLPVFVHTEMFRRHDSMDSSLSVSFQDAGGALSPTSIDEKEKELFSPVVSYGELTLTDVGGTLADLSSDQLSPPPSSGSSSASSRSSIVEQPEAAVMRDAPNIEISSVRGVSISERPISLAIPEAAFNGSPRHPFDGPSAV</sequence>
<comment type="similarity">
    <text evidence="2">Belongs to the G-protein coupled receptor 4 family.</text>
</comment>
<evidence type="ECO:0000256" key="3">
    <source>
        <dbReference type="ARBA" id="ARBA00022507"/>
    </source>
</evidence>
<dbReference type="Pfam" id="PF02076">
    <property type="entry name" value="STE3"/>
    <property type="match status" value="1"/>
</dbReference>
<gene>
    <name evidence="12" type="ORF">K443DRAFT_112042</name>
</gene>
<name>A0A0C9WXA7_9AGAR</name>
<evidence type="ECO:0008006" key="14">
    <source>
        <dbReference type="Google" id="ProtNLM"/>
    </source>
</evidence>
<keyword evidence="5 11" id="KW-1133">Transmembrane helix</keyword>